<dbReference type="EMBL" id="JAKWBL010000004">
    <property type="protein sequence ID" value="MCH5599530.1"/>
    <property type="molecule type" value="Genomic_DNA"/>
</dbReference>
<keyword evidence="1" id="KW-0732">Signal</keyword>
<protein>
    <recommendedName>
        <fullName evidence="4">DUF4397 domain-containing protein</fullName>
    </recommendedName>
</protein>
<dbReference type="Proteomes" id="UP001202248">
    <property type="component" value="Unassembled WGS sequence"/>
</dbReference>
<evidence type="ECO:0008006" key="4">
    <source>
        <dbReference type="Google" id="ProtNLM"/>
    </source>
</evidence>
<reference evidence="2 3" key="1">
    <citation type="submission" date="2022-02" db="EMBL/GenBank/DDBJ databases">
        <authorList>
            <person name="Min J."/>
        </authorList>
    </citation>
    <scope>NUCLEOTIDE SEQUENCE [LARGE SCALE GENOMIC DNA]</scope>
    <source>
        <strain evidence="2 3">GR10-1</strain>
    </source>
</reference>
<feature type="chain" id="PRO_5046745884" description="DUF4397 domain-containing protein" evidence="1">
    <location>
        <begin position="22"/>
        <end position="224"/>
    </location>
</feature>
<accession>A0ABS9SMG6</accession>
<evidence type="ECO:0000313" key="2">
    <source>
        <dbReference type="EMBL" id="MCH5599530.1"/>
    </source>
</evidence>
<dbReference type="SUPFAM" id="SSF74650">
    <property type="entry name" value="Galactose mutarotase-like"/>
    <property type="match status" value="1"/>
</dbReference>
<evidence type="ECO:0000313" key="3">
    <source>
        <dbReference type="Proteomes" id="UP001202248"/>
    </source>
</evidence>
<proteinExistence type="predicted"/>
<dbReference type="InterPro" id="IPR011013">
    <property type="entry name" value="Gal_mutarotase_sf_dom"/>
</dbReference>
<comment type="caution">
    <text evidence="2">The sequence shown here is derived from an EMBL/GenBank/DDBJ whole genome shotgun (WGS) entry which is preliminary data.</text>
</comment>
<evidence type="ECO:0000256" key="1">
    <source>
        <dbReference type="SAM" id="SignalP"/>
    </source>
</evidence>
<organism evidence="2 3">
    <name type="scientific">Niabella ginsengisoli</name>
    <dbReference type="NCBI Taxonomy" id="522298"/>
    <lineage>
        <taxon>Bacteria</taxon>
        <taxon>Pseudomonadati</taxon>
        <taxon>Bacteroidota</taxon>
        <taxon>Chitinophagia</taxon>
        <taxon>Chitinophagales</taxon>
        <taxon>Chitinophagaceae</taxon>
        <taxon>Niabella</taxon>
    </lineage>
</organism>
<name>A0ABS9SMG6_9BACT</name>
<feature type="signal peptide" evidence="1">
    <location>
        <begin position="1"/>
        <end position="21"/>
    </location>
</feature>
<sequence>MFHHYLSKSFYFLLFILGLQAAVSAQTTVKITAAKTTGSNKAELTLSNNRHILIDFYGENIFRLFIDSVGKTFREPEAKPAAQILVNQPRKNVAQIKLVDSDETISISSKNIHVIFEKDNSLFKIIDVRTNKPIVETIQPALFEKNRTSLVLKENPDEYFLVVVCKTGASLIKEKRSLLKIKTAGPMGAWHLLILFTGVPTDTALCGTHIKRESTISDLSKKVR</sequence>
<gene>
    <name evidence="2" type="ORF">MKP09_17285</name>
</gene>
<keyword evidence="3" id="KW-1185">Reference proteome</keyword>
<dbReference type="Gene3D" id="2.60.40.1760">
    <property type="entry name" value="glycosyl hydrolase (family 31)"/>
    <property type="match status" value="1"/>
</dbReference>